<evidence type="ECO:0000313" key="7">
    <source>
        <dbReference type="Proteomes" id="UP001433268"/>
    </source>
</evidence>
<dbReference type="RefSeq" id="XP_066672004.1">
    <property type="nucleotide sequence ID" value="XM_066808386.1"/>
</dbReference>
<evidence type="ECO:0000256" key="4">
    <source>
        <dbReference type="ARBA" id="ARBA00023136"/>
    </source>
</evidence>
<keyword evidence="7" id="KW-1185">Reference proteome</keyword>
<evidence type="ECO:0000313" key="6">
    <source>
        <dbReference type="EMBL" id="KAK8089110.1"/>
    </source>
</evidence>
<dbReference type="GeneID" id="92041446"/>
<sequence>MKARTRSSRVAARLVAKYDETIYTRTLPLDYNLAPWPDISYSGWKPPSRQFSLLLHAAGIASFTASFRYLNNWDTPMSSAYGGHYQFLTIIGLALAQITFVVGLLADITLSPSLFAAKNALSVFSAPLEILITVLYWGLCAIDKSLVFPPDFQLDFIPDFGFHAAPGLMLALDLLLLSPPWTVNAYSAVTLSATLGFAYWFWVEYCFTQNGWYPYPIFAILSVWQRGLLFTFSSLLMSGSTMALKWLYGKLNGVERFQKEAVKNPAGVRTKGE</sequence>
<evidence type="ECO:0000256" key="1">
    <source>
        <dbReference type="ARBA" id="ARBA00004127"/>
    </source>
</evidence>
<reference evidence="6 7" key="1">
    <citation type="submission" date="2023-01" db="EMBL/GenBank/DDBJ databases">
        <title>Analysis of 21 Apiospora genomes using comparative genomics revels a genus with tremendous synthesis potential of carbohydrate active enzymes and secondary metabolites.</title>
        <authorList>
            <person name="Sorensen T."/>
        </authorList>
    </citation>
    <scope>NUCLEOTIDE SEQUENCE [LARGE SCALE GENOMIC DNA]</scope>
    <source>
        <strain evidence="6 7">CBS 114990</strain>
    </source>
</reference>
<feature type="transmembrane region" description="Helical" evidence="5">
    <location>
        <begin position="51"/>
        <end position="70"/>
    </location>
</feature>
<keyword evidence="3 5" id="KW-1133">Transmembrane helix</keyword>
<comment type="caution">
    <text evidence="6">The sequence shown here is derived from an EMBL/GenBank/DDBJ whole genome shotgun (WGS) entry which is preliminary data.</text>
</comment>
<name>A0ABR1X171_9PEZI</name>
<dbReference type="InterPro" id="IPR006838">
    <property type="entry name" value="ADTRP_AIG1"/>
</dbReference>
<feature type="transmembrane region" description="Helical" evidence="5">
    <location>
        <begin position="120"/>
        <end position="139"/>
    </location>
</feature>
<protein>
    <recommendedName>
        <fullName evidence="8">Integral membrane protein</fullName>
    </recommendedName>
</protein>
<evidence type="ECO:0000256" key="3">
    <source>
        <dbReference type="ARBA" id="ARBA00022989"/>
    </source>
</evidence>
<comment type="subcellular location">
    <subcellularLocation>
        <location evidence="1">Endomembrane system</location>
        <topology evidence="1">Multi-pass membrane protein</topology>
    </subcellularLocation>
</comment>
<dbReference type="Pfam" id="PF04750">
    <property type="entry name" value="Far-17a_AIG1"/>
    <property type="match status" value="1"/>
</dbReference>
<dbReference type="PANTHER" id="PTHR10989">
    <property type="entry name" value="ANDROGEN-INDUCED PROTEIN 1-RELATED"/>
    <property type="match status" value="1"/>
</dbReference>
<gene>
    <name evidence="6" type="ORF">PG997_004071</name>
</gene>
<proteinExistence type="predicted"/>
<evidence type="ECO:0008006" key="8">
    <source>
        <dbReference type="Google" id="ProtNLM"/>
    </source>
</evidence>
<feature type="transmembrane region" description="Helical" evidence="5">
    <location>
        <begin position="159"/>
        <end position="176"/>
    </location>
</feature>
<dbReference type="PANTHER" id="PTHR10989:SF16">
    <property type="entry name" value="AT02829P-RELATED"/>
    <property type="match status" value="1"/>
</dbReference>
<evidence type="ECO:0000256" key="2">
    <source>
        <dbReference type="ARBA" id="ARBA00022692"/>
    </source>
</evidence>
<feature type="transmembrane region" description="Helical" evidence="5">
    <location>
        <begin position="85"/>
        <end position="108"/>
    </location>
</feature>
<organism evidence="6 7">
    <name type="scientific">Apiospora hydei</name>
    <dbReference type="NCBI Taxonomy" id="1337664"/>
    <lineage>
        <taxon>Eukaryota</taxon>
        <taxon>Fungi</taxon>
        <taxon>Dikarya</taxon>
        <taxon>Ascomycota</taxon>
        <taxon>Pezizomycotina</taxon>
        <taxon>Sordariomycetes</taxon>
        <taxon>Xylariomycetidae</taxon>
        <taxon>Amphisphaeriales</taxon>
        <taxon>Apiosporaceae</taxon>
        <taxon>Apiospora</taxon>
    </lineage>
</organism>
<feature type="transmembrane region" description="Helical" evidence="5">
    <location>
        <begin position="183"/>
        <end position="203"/>
    </location>
</feature>
<dbReference type="Proteomes" id="UP001433268">
    <property type="component" value="Unassembled WGS sequence"/>
</dbReference>
<evidence type="ECO:0000256" key="5">
    <source>
        <dbReference type="SAM" id="Phobius"/>
    </source>
</evidence>
<dbReference type="EMBL" id="JAQQWN010000004">
    <property type="protein sequence ID" value="KAK8089110.1"/>
    <property type="molecule type" value="Genomic_DNA"/>
</dbReference>
<keyword evidence="4 5" id="KW-0472">Membrane</keyword>
<accession>A0ABR1X171</accession>
<keyword evidence="2 5" id="KW-0812">Transmembrane</keyword>